<dbReference type="Pfam" id="PF08241">
    <property type="entry name" value="Methyltransf_11"/>
    <property type="match status" value="1"/>
</dbReference>
<dbReference type="Proteomes" id="UP001642502">
    <property type="component" value="Unassembled WGS sequence"/>
</dbReference>
<comment type="caution">
    <text evidence="3">The sequence shown here is derived from an EMBL/GenBank/DDBJ whole genome shotgun (WGS) entry which is preliminary data.</text>
</comment>
<organism evidence="3 4">
    <name type="scientific">Sporothrix epigloea</name>
    <dbReference type="NCBI Taxonomy" id="1892477"/>
    <lineage>
        <taxon>Eukaryota</taxon>
        <taxon>Fungi</taxon>
        <taxon>Dikarya</taxon>
        <taxon>Ascomycota</taxon>
        <taxon>Pezizomycotina</taxon>
        <taxon>Sordariomycetes</taxon>
        <taxon>Sordariomycetidae</taxon>
        <taxon>Ophiostomatales</taxon>
        <taxon>Ophiostomataceae</taxon>
        <taxon>Sporothrix</taxon>
    </lineage>
</organism>
<evidence type="ECO:0000256" key="1">
    <source>
        <dbReference type="SAM" id="MobiDB-lite"/>
    </source>
</evidence>
<dbReference type="SUPFAM" id="SSF53335">
    <property type="entry name" value="S-adenosyl-L-methionine-dependent methyltransferases"/>
    <property type="match status" value="1"/>
</dbReference>
<dbReference type="Gene3D" id="3.40.50.150">
    <property type="entry name" value="Vaccinia Virus protein VP39"/>
    <property type="match status" value="1"/>
</dbReference>
<dbReference type="PANTHER" id="PTHR45036">
    <property type="entry name" value="METHYLTRANSFERASE LIKE 7B"/>
    <property type="match status" value="1"/>
</dbReference>
<dbReference type="EMBL" id="CAWUON010000136">
    <property type="protein sequence ID" value="CAK7274262.1"/>
    <property type="molecule type" value="Genomic_DNA"/>
</dbReference>
<reference evidence="3 4" key="1">
    <citation type="submission" date="2024-01" db="EMBL/GenBank/DDBJ databases">
        <authorList>
            <person name="Allen C."/>
            <person name="Tagirdzhanova G."/>
        </authorList>
    </citation>
    <scope>NUCLEOTIDE SEQUENCE [LARGE SCALE GENOMIC DNA]</scope>
    <source>
        <strain evidence="3 4">CBS 119000</strain>
    </source>
</reference>
<gene>
    <name evidence="3" type="ORF">SEPCBS119000_006080</name>
</gene>
<accession>A0ABP0E545</accession>
<protein>
    <recommendedName>
        <fullName evidence="2">Methyltransferase type 11 domain-containing protein</fullName>
    </recommendedName>
</protein>
<feature type="compositionally biased region" description="Polar residues" evidence="1">
    <location>
        <begin position="26"/>
        <end position="36"/>
    </location>
</feature>
<name>A0ABP0E545_9PEZI</name>
<dbReference type="PANTHER" id="PTHR45036:SF1">
    <property type="entry name" value="METHYLTRANSFERASE LIKE 7A"/>
    <property type="match status" value="1"/>
</dbReference>
<sequence length="196" mass="21970">MWVSLFKEIGFETAGNANGGNGTSNVRQRNPNAPDLASTSGGIVKIYGVEPNESNHTALRRRVHEAGMEGVYEIVPLGIEDVAAANIPKVDCIVTVLCLCSIPSPEENIRMLYNYLKANGRLYVFEHVCNRKHWSIYLYQKFINLFWPYMVGGCELQRDTGRYLREAAPWSNVDLSPLANELWFQAVPHVVGVLTK</sequence>
<dbReference type="InterPro" id="IPR052356">
    <property type="entry name" value="Thiol_S-MT"/>
</dbReference>
<dbReference type="InterPro" id="IPR029063">
    <property type="entry name" value="SAM-dependent_MTases_sf"/>
</dbReference>
<feature type="region of interest" description="Disordered" evidence="1">
    <location>
        <begin position="17"/>
        <end position="36"/>
    </location>
</feature>
<feature type="domain" description="Methyltransferase type 11" evidence="2">
    <location>
        <begin position="41"/>
        <end position="124"/>
    </location>
</feature>
<evidence type="ECO:0000313" key="4">
    <source>
        <dbReference type="Proteomes" id="UP001642502"/>
    </source>
</evidence>
<proteinExistence type="predicted"/>
<keyword evidence="4" id="KW-1185">Reference proteome</keyword>
<dbReference type="InterPro" id="IPR013216">
    <property type="entry name" value="Methyltransf_11"/>
</dbReference>
<evidence type="ECO:0000259" key="2">
    <source>
        <dbReference type="Pfam" id="PF08241"/>
    </source>
</evidence>
<evidence type="ECO:0000313" key="3">
    <source>
        <dbReference type="EMBL" id="CAK7274262.1"/>
    </source>
</evidence>